<dbReference type="Gene3D" id="1.10.10.10">
    <property type="entry name" value="Winged helix-like DNA-binding domain superfamily/Winged helix DNA-binding domain"/>
    <property type="match status" value="1"/>
</dbReference>
<comment type="similarity">
    <text evidence="1">Belongs to the sigma-70 factor family. ECF subfamily.</text>
</comment>
<dbReference type="InterPro" id="IPR013249">
    <property type="entry name" value="RNA_pol_sigma70_r4_t2"/>
</dbReference>
<dbReference type="GO" id="GO:0003677">
    <property type="term" value="F:DNA binding"/>
    <property type="evidence" value="ECO:0007669"/>
    <property type="project" value="InterPro"/>
</dbReference>
<dbReference type="SUPFAM" id="SSF88659">
    <property type="entry name" value="Sigma3 and sigma4 domains of RNA polymerase sigma factors"/>
    <property type="match status" value="1"/>
</dbReference>
<evidence type="ECO:0000256" key="3">
    <source>
        <dbReference type="ARBA" id="ARBA00023082"/>
    </source>
</evidence>
<evidence type="ECO:0000256" key="1">
    <source>
        <dbReference type="ARBA" id="ARBA00010641"/>
    </source>
</evidence>
<accession>A0A4R6WLS2</accession>
<dbReference type="InterPro" id="IPR013324">
    <property type="entry name" value="RNA_pol_sigma_r3/r4-like"/>
</dbReference>
<dbReference type="InterPro" id="IPR014327">
    <property type="entry name" value="RNA_pol_sigma70_bacteroid"/>
</dbReference>
<dbReference type="NCBIfam" id="TIGR02985">
    <property type="entry name" value="Sig70_bacteroi1"/>
    <property type="match status" value="1"/>
</dbReference>
<dbReference type="Pfam" id="PF08281">
    <property type="entry name" value="Sigma70_r4_2"/>
    <property type="match status" value="1"/>
</dbReference>
<dbReference type="InterPro" id="IPR013325">
    <property type="entry name" value="RNA_pol_sigma_r2"/>
</dbReference>
<evidence type="ECO:0000259" key="5">
    <source>
        <dbReference type="Pfam" id="PF04542"/>
    </source>
</evidence>
<dbReference type="InterPro" id="IPR036388">
    <property type="entry name" value="WH-like_DNA-bd_sf"/>
</dbReference>
<dbReference type="RefSeq" id="WP_162850030.1">
    <property type="nucleotide sequence ID" value="NZ_SNYV01000011.1"/>
</dbReference>
<feature type="domain" description="RNA polymerase sigma factor 70 region 4 type 2" evidence="6">
    <location>
        <begin position="124"/>
        <end position="173"/>
    </location>
</feature>
<keyword evidence="4" id="KW-0804">Transcription</keyword>
<evidence type="ECO:0000313" key="7">
    <source>
        <dbReference type="EMBL" id="TDQ79712.1"/>
    </source>
</evidence>
<gene>
    <name evidence="7" type="ORF">CLV99_1160</name>
</gene>
<organism evidence="7 8">
    <name type="scientific">Sphingobacterium yanglingense</name>
    <dbReference type="NCBI Taxonomy" id="1437280"/>
    <lineage>
        <taxon>Bacteria</taxon>
        <taxon>Pseudomonadati</taxon>
        <taxon>Bacteroidota</taxon>
        <taxon>Sphingobacteriia</taxon>
        <taxon>Sphingobacteriales</taxon>
        <taxon>Sphingobacteriaceae</taxon>
        <taxon>Sphingobacterium</taxon>
    </lineage>
</organism>
<dbReference type="Gene3D" id="1.10.1740.10">
    <property type="match status" value="1"/>
</dbReference>
<evidence type="ECO:0000256" key="4">
    <source>
        <dbReference type="ARBA" id="ARBA00023163"/>
    </source>
</evidence>
<comment type="caution">
    <text evidence="7">The sequence shown here is derived from an EMBL/GenBank/DDBJ whole genome shotgun (WGS) entry which is preliminary data.</text>
</comment>
<reference evidence="7 8" key="1">
    <citation type="submission" date="2019-03" db="EMBL/GenBank/DDBJ databases">
        <title>Genomic Encyclopedia of Archaeal and Bacterial Type Strains, Phase II (KMG-II): from individual species to whole genera.</title>
        <authorList>
            <person name="Goeker M."/>
        </authorList>
    </citation>
    <scope>NUCLEOTIDE SEQUENCE [LARGE SCALE GENOMIC DNA]</scope>
    <source>
        <strain evidence="7 8">DSM 28353</strain>
    </source>
</reference>
<proteinExistence type="inferred from homology"/>
<sequence length="189" mass="23009">MRTYDKYTDIELIELSRNGDQQAFALLYERYRSITYKHAYLFYQDYDKAQDVTQDVFTKLWNKRESLHITSNFSAYLHRMVRHIILNQLAHQKIAQKFHDYTEWHQSEQRNDVDEYIIEKELAEILHHKIDKLPKKMKEVFLLSREEQKSHQEISEQLNITPKTVRQQIYNALLILKSNLKYIFILLFP</sequence>
<dbReference type="AlphaFoldDB" id="A0A4R6WLS2"/>
<feature type="domain" description="RNA polymerase sigma-70 region 2" evidence="5">
    <location>
        <begin position="27"/>
        <end position="93"/>
    </location>
</feature>
<keyword evidence="3" id="KW-0731">Sigma factor</keyword>
<keyword evidence="2" id="KW-0805">Transcription regulation</keyword>
<dbReference type="PANTHER" id="PTHR43133">
    <property type="entry name" value="RNA POLYMERASE ECF-TYPE SIGMA FACTO"/>
    <property type="match status" value="1"/>
</dbReference>
<dbReference type="CDD" id="cd06171">
    <property type="entry name" value="Sigma70_r4"/>
    <property type="match status" value="1"/>
</dbReference>
<evidence type="ECO:0000313" key="8">
    <source>
        <dbReference type="Proteomes" id="UP000295292"/>
    </source>
</evidence>
<dbReference type="NCBIfam" id="TIGR02937">
    <property type="entry name" value="sigma70-ECF"/>
    <property type="match status" value="1"/>
</dbReference>
<evidence type="ECO:0000256" key="2">
    <source>
        <dbReference type="ARBA" id="ARBA00023015"/>
    </source>
</evidence>
<dbReference type="PANTHER" id="PTHR43133:SF46">
    <property type="entry name" value="RNA POLYMERASE SIGMA-70 FACTOR ECF SUBFAMILY"/>
    <property type="match status" value="1"/>
</dbReference>
<dbReference type="InterPro" id="IPR014284">
    <property type="entry name" value="RNA_pol_sigma-70_dom"/>
</dbReference>
<dbReference type="GO" id="GO:0006352">
    <property type="term" value="P:DNA-templated transcription initiation"/>
    <property type="evidence" value="ECO:0007669"/>
    <property type="project" value="InterPro"/>
</dbReference>
<dbReference type="InterPro" id="IPR007627">
    <property type="entry name" value="RNA_pol_sigma70_r2"/>
</dbReference>
<dbReference type="Proteomes" id="UP000295292">
    <property type="component" value="Unassembled WGS sequence"/>
</dbReference>
<dbReference type="InterPro" id="IPR039425">
    <property type="entry name" value="RNA_pol_sigma-70-like"/>
</dbReference>
<dbReference type="GO" id="GO:0016987">
    <property type="term" value="F:sigma factor activity"/>
    <property type="evidence" value="ECO:0007669"/>
    <property type="project" value="UniProtKB-KW"/>
</dbReference>
<dbReference type="SUPFAM" id="SSF88946">
    <property type="entry name" value="Sigma2 domain of RNA polymerase sigma factors"/>
    <property type="match status" value="1"/>
</dbReference>
<name>A0A4R6WLS2_9SPHI</name>
<keyword evidence="8" id="KW-1185">Reference proteome</keyword>
<protein>
    <submittedName>
        <fullName evidence="7">RNA polymerase sigma-70 factor (ECF subfamily)</fullName>
    </submittedName>
</protein>
<dbReference type="Pfam" id="PF04542">
    <property type="entry name" value="Sigma70_r2"/>
    <property type="match status" value="1"/>
</dbReference>
<dbReference type="EMBL" id="SNYV01000011">
    <property type="protein sequence ID" value="TDQ79712.1"/>
    <property type="molecule type" value="Genomic_DNA"/>
</dbReference>
<evidence type="ECO:0000259" key="6">
    <source>
        <dbReference type="Pfam" id="PF08281"/>
    </source>
</evidence>